<dbReference type="InterPro" id="IPR023772">
    <property type="entry name" value="DNA-bd_HTH_TetR-type_CS"/>
</dbReference>
<dbReference type="PROSITE" id="PS01081">
    <property type="entry name" value="HTH_TETR_1"/>
    <property type="match status" value="1"/>
</dbReference>
<evidence type="ECO:0000259" key="5">
    <source>
        <dbReference type="PROSITE" id="PS50977"/>
    </source>
</evidence>
<dbReference type="Gene3D" id="1.10.357.10">
    <property type="entry name" value="Tetracycline Repressor, domain 2"/>
    <property type="match status" value="1"/>
</dbReference>
<keyword evidence="2 4" id="KW-0238">DNA-binding</keyword>
<evidence type="ECO:0000256" key="2">
    <source>
        <dbReference type="ARBA" id="ARBA00023125"/>
    </source>
</evidence>
<dbReference type="InterPro" id="IPR049445">
    <property type="entry name" value="TetR_SbtR-like_C"/>
</dbReference>
<dbReference type="InterPro" id="IPR001647">
    <property type="entry name" value="HTH_TetR"/>
</dbReference>
<dbReference type="PANTHER" id="PTHR30055:SF234">
    <property type="entry name" value="HTH-TYPE TRANSCRIPTIONAL REGULATOR BETI"/>
    <property type="match status" value="1"/>
</dbReference>
<dbReference type="PRINTS" id="PR00455">
    <property type="entry name" value="HTHTETR"/>
</dbReference>
<comment type="caution">
    <text evidence="6">The sequence shown here is derived from an EMBL/GenBank/DDBJ whole genome shotgun (WGS) entry which is preliminary data.</text>
</comment>
<name>A0A0J7ZH20_STRVR</name>
<evidence type="ECO:0000313" key="7">
    <source>
        <dbReference type="Proteomes" id="UP000037432"/>
    </source>
</evidence>
<evidence type="ECO:0000313" key="6">
    <source>
        <dbReference type="EMBL" id="KMS75179.1"/>
    </source>
</evidence>
<dbReference type="PANTHER" id="PTHR30055">
    <property type="entry name" value="HTH-TYPE TRANSCRIPTIONAL REGULATOR RUTR"/>
    <property type="match status" value="1"/>
</dbReference>
<dbReference type="Pfam" id="PF21597">
    <property type="entry name" value="TetR_C_43"/>
    <property type="match status" value="1"/>
</dbReference>
<dbReference type="InterPro" id="IPR036271">
    <property type="entry name" value="Tet_transcr_reg_TetR-rel_C_sf"/>
</dbReference>
<keyword evidence="3" id="KW-0804">Transcription</keyword>
<dbReference type="InterPro" id="IPR050109">
    <property type="entry name" value="HTH-type_TetR-like_transc_reg"/>
</dbReference>
<dbReference type="InterPro" id="IPR009057">
    <property type="entry name" value="Homeodomain-like_sf"/>
</dbReference>
<sequence length="209" mass="22773">MTAETPRRLRADAARNSEKILRAARAIYAESGPDASLEEIARRAGVGIATLYRRFPNKEELVRAALEQKITEEMSPAISGALADSDPLRALATLWEASVSFAARERGLLGAVRDSGSLASELSEPFYEALMVVTRRAQIAGRVRADLVPDDLHRITVMLLSVLHTVQPGSAGWKRYITLLLDGLAPAQPTVLPSPEPLRQWPTRGSRPA</sequence>
<evidence type="ECO:0000256" key="4">
    <source>
        <dbReference type="PROSITE-ProRule" id="PRU00335"/>
    </source>
</evidence>
<protein>
    <submittedName>
        <fullName evidence="6">TetR family transcriptional regulator</fullName>
    </submittedName>
</protein>
<proteinExistence type="predicted"/>
<gene>
    <name evidence="6" type="ORF">ACM01_11085</name>
</gene>
<accession>A0A0J7ZH20</accession>
<dbReference type="PATRIC" id="fig|1938.3.peg.2209"/>
<evidence type="ECO:0000256" key="3">
    <source>
        <dbReference type="ARBA" id="ARBA00023163"/>
    </source>
</evidence>
<dbReference type="RefSeq" id="WP_048580967.1">
    <property type="nucleotide sequence ID" value="NZ_LFNT01000009.1"/>
</dbReference>
<dbReference type="SUPFAM" id="SSF48498">
    <property type="entry name" value="Tetracyclin repressor-like, C-terminal domain"/>
    <property type="match status" value="1"/>
</dbReference>
<feature type="DNA-binding region" description="H-T-H motif" evidence="4">
    <location>
        <begin position="36"/>
        <end position="55"/>
    </location>
</feature>
<dbReference type="AlphaFoldDB" id="A0A0J7ZH20"/>
<dbReference type="Proteomes" id="UP000037432">
    <property type="component" value="Unassembled WGS sequence"/>
</dbReference>
<dbReference type="GO" id="GO:0003700">
    <property type="term" value="F:DNA-binding transcription factor activity"/>
    <property type="evidence" value="ECO:0007669"/>
    <property type="project" value="TreeGrafter"/>
</dbReference>
<dbReference type="PROSITE" id="PS50977">
    <property type="entry name" value="HTH_TETR_2"/>
    <property type="match status" value="1"/>
</dbReference>
<feature type="domain" description="HTH tetR-type" evidence="5">
    <location>
        <begin position="14"/>
        <end position="73"/>
    </location>
</feature>
<keyword evidence="1" id="KW-0805">Transcription regulation</keyword>
<reference evidence="6 7" key="1">
    <citation type="submission" date="2015-06" db="EMBL/GenBank/DDBJ databases">
        <authorList>
            <person name="Ju K.-S."/>
            <person name="Doroghazi J.R."/>
            <person name="Metcalf W.W."/>
        </authorList>
    </citation>
    <scope>NUCLEOTIDE SEQUENCE [LARGE SCALE GENOMIC DNA]</scope>
    <source>
        <strain evidence="6 7">NRRL 3414</strain>
    </source>
</reference>
<organism evidence="6 7">
    <name type="scientific">Streptomyces viridochromogenes</name>
    <dbReference type="NCBI Taxonomy" id="1938"/>
    <lineage>
        <taxon>Bacteria</taxon>
        <taxon>Bacillati</taxon>
        <taxon>Actinomycetota</taxon>
        <taxon>Actinomycetes</taxon>
        <taxon>Kitasatosporales</taxon>
        <taxon>Streptomycetaceae</taxon>
        <taxon>Streptomyces</taxon>
    </lineage>
</organism>
<dbReference type="Pfam" id="PF00440">
    <property type="entry name" value="TetR_N"/>
    <property type="match status" value="1"/>
</dbReference>
<evidence type="ECO:0000256" key="1">
    <source>
        <dbReference type="ARBA" id="ARBA00023015"/>
    </source>
</evidence>
<dbReference type="EMBL" id="LFNT01000009">
    <property type="protein sequence ID" value="KMS75179.1"/>
    <property type="molecule type" value="Genomic_DNA"/>
</dbReference>
<dbReference type="GO" id="GO:0000976">
    <property type="term" value="F:transcription cis-regulatory region binding"/>
    <property type="evidence" value="ECO:0007669"/>
    <property type="project" value="TreeGrafter"/>
</dbReference>
<dbReference type="SUPFAM" id="SSF46689">
    <property type="entry name" value="Homeodomain-like"/>
    <property type="match status" value="1"/>
</dbReference>